<proteinExistence type="predicted"/>
<accession>A0ABX8AHX1</accession>
<reference evidence="1 2" key="1">
    <citation type="submission" date="2019-02" db="EMBL/GenBank/DDBJ databases">
        <title>Emended description of the genus Rhodopseudomonas and description of Rhodopseudomonas albus sp. nov., a non-phototrophic, heavy-metal-tolerant bacterium isolated from garden soil.</title>
        <authorList>
            <person name="Bao Z."/>
            <person name="Cao W.W."/>
            <person name="Sato Y."/>
            <person name="Nishizawa T."/>
            <person name="Zhao J."/>
            <person name="Guo Y."/>
            <person name="Ohta H."/>
        </authorList>
    </citation>
    <scope>NUCLEOTIDE SEQUENCE [LARGE SCALE GENOMIC DNA]</scope>
    <source>
        <strain evidence="1 2">SK50-23</strain>
    </source>
</reference>
<keyword evidence="2" id="KW-1185">Reference proteome</keyword>
<protein>
    <submittedName>
        <fullName evidence="1">Uncharacterized protein</fullName>
    </submittedName>
</protein>
<sequence length="116" mass="13182">MRSGWSPSVVPAGVHDTVYLVVDCHGPGGCVWREADINGTDLETVITDLIRGEYSDPLCIVAFNTTENWSRDVTADIAREIQERCDLAYEDLPTWLEDFVHQHVRPERETPLRLSR</sequence>
<organism evidence="1 2">
    <name type="scientific">Tardiphaga alba</name>
    <dbReference type="NCBI Taxonomy" id="340268"/>
    <lineage>
        <taxon>Bacteria</taxon>
        <taxon>Pseudomonadati</taxon>
        <taxon>Pseudomonadota</taxon>
        <taxon>Alphaproteobacteria</taxon>
        <taxon>Hyphomicrobiales</taxon>
        <taxon>Nitrobacteraceae</taxon>
        <taxon>Tardiphaga</taxon>
    </lineage>
</organism>
<evidence type="ECO:0000313" key="1">
    <source>
        <dbReference type="EMBL" id="QUS41995.1"/>
    </source>
</evidence>
<dbReference type="EMBL" id="CP036498">
    <property type="protein sequence ID" value="QUS41995.1"/>
    <property type="molecule type" value="Genomic_DNA"/>
</dbReference>
<gene>
    <name evidence="1" type="ORF">RPMA_26585</name>
</gene>
<evidence type="ECO:0000313" key="2">
    <source>
        <dbReference type="Proteomes" id="UP000682843"/>
    </source>
</evidence>
<dbReference type="Proteomes" id="UP000682843">
    <property type="component" value="Chromosome"/>
</dbReference>
<name>A0ABX8AHX1_9BRAD</name>